<feature type="compositionally biased region" description="Basic and acidic residues" evidence="5">
    <location>
        <begin position="39"/>
        <end position="72"/>
    </location>
</feature>
<dbReference type="SMART" id="SM00363">
    <property type="entry name" value="S4"/>
    <property type="match status" value="1"/>
</dbReference>
<dbReference type="PANTHER" id="PTHR47683:SF2">
    <property type="entry name" value="RNA-BINDING S4 DOMAIN-CONTAINING PROTEIN"/>
    <property type="match status" value="1"/>
</dbReference>
<dbReference type="InterPro" id="IPR000748">
    <property type="entry name" value="PsdUridine_synth_RsuA/RluB/E/F"/>
</dbReference>
<dbReference type="SUPFAM" id="SSF55120">
    <property type="entry name" value="Pseudouridine synthase"/>
    <property type="match status" value="1"/>
</dbReference>
<dbReference type="NCBIfam" id="TIGR00093">
    <property type="entry name" value="pseudouridine synthase"/>
    <property type="match status" value="1"/>
</dbReference>
<feature type="compositionally biased region" description="Basic residues" evidence="5">
    <location>
        <begin position="21"/>
        <end position="31"/>
    </location>
</feature>
<feature type="domain" description="RNA-binding S4" evidence="6">
    <location>
        <begin position="338"/>
        <end position="396"/>
    </location>
</feature>
<dbReference type="GO" id="GO:0000455">
    <property type="term" value="P:enzyme-directed rRNA pseudouridine synthesis"/>
    <property type="evidence" value="ECO:0007669"/>
    <property type="project" value="UniProtKB-ARBA"/>
</dbReference>
<dbReference type="EC" id="5.4.99.-" evidence="4"/>
<dbReference type="Pfam" id="PF00849">
    <property type="entry name" value="PseudoU_synth_2"/>
    <property type="match status" value="1"/>
</dbReference>
<feature type="compositionally biased region" description="Basic and acidic residues" evidence="5">
    <location>
        <begin position="323"/>
        <end position="333"/>
    </location>
</feature>
<dbReference type="InterPro" id="IPR018496">
    <property type="entry name" value="PsdUridine_synth_RsuA/RluB_CS"/>
</dbReference>
<dbReference type="FunFam" id="3.10.290.10:FF:000003">
    <property type="entry name" value="Pseudouridine synthase"/>
    <property type="match status" value="1"/>
</dbReference>
<dbReference type="CDD" id="cd00165">
    <property type="entry name" value="S4"/>
    <property type="match status" value="1"/>
</dbReference>
<evidence type="ECO:0000256" key="5">
    <source>
        <dbReference type="SAM" id="MobiDB-lite"/>
    </source>
</evidence>
<organism evidence="7 8">
    <name type="scientific">Chryseotalea sanaruensis</name>
    <dbReference type="NCBI Taxonomy" id="2482724"/>
    <lineage>
        <taxon>Bacteria</taxon>
        <taxon>Pseudomonadati</taxon>
        <taxon>Bacteroidota</taxon>
        <taxon>Cytophagia</taxon>
        <taxon>Cytophagales</taxon>
        <taxon>Chryseotaleaceae</taxon>
        <taxon>Chryseotalea</taxon>
    </lineage>
</organism>
<gene>
    <name evidence="7" type="ORF">SanaruYs_12120</name>
</gene>
<keyword evidence="2 4" id="KW-0413">Isomerase</keyword>
<sequence>MAKRKLSRTDPRTSGSDAGRRSSKGTSKKSASRSSSNSRSERTSAPRKVSDKPSDKRRSSRSGEESREERPRRGSSTRSAPRAEGRGERSFDKKRTGGRPERGGSRPFNADAKPRRGFPEGFKRDDDERPRRTSRPDGERPSFRQRSDSPEKPFRGKTDNPFPRKREFDKDENPERRSSAGRSRRDDSERPARRTFSKDETAGRSDNPFTRKRNADETERPVRRDEDSSDRSSDEERPARRTFSREEPTGRSDNPFTRKRRAEEDERPARRDDDSRDSRDRDDTERKPFGKRKPFESREVKNERGERRPRKSFTEGKTISSRGFKDRGDAVEEKPEKMRLNRYIANSGVSSRREADEIIKMGLVTVNGKTITEMGYQVQPGDVVKHEGKMLRAEKHVYVLMNKPKGYLTTTRDPDDRMTVMQLVASHIKERIYPVGRLDRNTTGLLLLTNDGALAEQLSHPSYNVKKIYKVELDRPLARQDFEKIGQGVQLEEGRAMVDDIAMVSDDGKTVGLEIHIGWNRVVRRIFESLEYQVMKLDRTIYAGLDKKDLPRGNWRHLREEEVIRLKHLKKGT</sequence>
<dbReference type="CDD" id="cd02870">
    <property type="entry name" value="PseudoU_synth_RsuA_like"/>
    <property type="match status" value="1"/>
</dbReference>
<dbReference type="RefSeq" id="WP_127121637.1">
    <property type="nucleotide sequence ID" value="NZ_BHXQ01000002.1"/>
</dbReference>
<dbReference type="InterPro" id="IPR020094">
    <property type="entry name" value="TruA/RsuA/RluB/E/F_N"/>
</dbReference>
<dbReference type="InterPro" id="IPR050343">
    <property type="entry name" value="RsuA_PseudoU_synthase"/>
</dbReference>
<dbReference type="Pfam" id="PF01479">
    <property type="entry name" value="S4"/>
    <property type="match status" value="1"/>
</dbReference>
<dbReference type="InterPro" id="IPR036986">
    <property type="entry name" value="S4_RNA-bd_sf"/>
</dbReference>
<dbReference type="GO" id="GO:0120159">
    <property type="term" value="F:rRNA pseudouridine synthase activity"/>
    <property type="evidence" value="ECO:0007669"/>
    <property type="project" value="UniProtKB-ARBA"/>
</dbReference>
<accession>A0A401U7X8</accession>
<dbReference type="PROSITE" id="PS50889">
    <property type="entry name" value="S4"/>
    <property type="match status" value="1"/>
</dbReference>
<comment type="similarity">
    <text evidence="1 4">Belongs to the pseudouridine synthase RsuA family.</text>
</comment>
<dbReference type="Gene3D" id="3.10.290.10">
    <property type="entry name" value="RNA-binding S4 domain"/>
    <property type="match status" value="1"/>
</dbReference>
<feature type="compositionally biased region" description="Basic and acidic residues" evidence="5">
    <location>
        <begin position="112"/>
        <end position="203"/>
    </location>
</feature>
<dbReference type="PROSITE" id="PS01149">
    <property type="entry name" value="PSI_RSU"/>
    <property type="match status" value="1"/>
</dbReference>
<evidence type="ECO:0000256" key="3">
    <source>
        <dbReference type="PROSITE-ProRule" id="PRU00182"/>
    </source>
</evidence>
<feature type="compositionally biased region" description="Basic and acidic residues" evidence="5">
    <location>
        <begin position="213"/>
        <end position="250"/>
    </location>
</feature>
<keyword evidence="3" id="KW-0694">RNA-binding</keyword>
<evidence type="ECO:0000256" key="2">
    <source>
        <dbReference type="ARBA" id="ARBA00023235"/>
    </source>
</evidence>
<dbReference type="InterPro" id="IPR042092">
    <property type="entry name" value="PsdUridine_s_RsuA/RluB/E/F_cat"/>
</dbReference>
<dbReference type="PANTHER" id="PTHR47683">
    <property type="entry name" value="PSEUDOURIDINE SYNTHASE FAMILY PROTEIN-RELATED"/>
    <property type="match status" value="1"/>
</dbReference>
<dbReference type="InterPro" id="IPR006145">
    <property type="entry name" value="PsdUridine_synth_RsuA/RluA"/>
</dbReference>
<dbReference type="Proteomes" id="UP000288227">
    <property type="component" value="Unassembled WGS sequence"/>
</dbReference>
<name>A0A401U7X8_9BACT</name>
<feature type="compositionally biased region" description="Basic and acidic residues" evidence="5">
    <location>
        <begin position="81"/>
        <end position="104"/>
    </location>
</feature>
<dbReference type="EMBL" id="BHXQ01000002">
    <property type="protein sequence ID" value="GCC50993.1"/>
    <property type="molecule type" value="Genomic_DNA"/>
</dbReference>
<feature type="compositionally biased region" description="Basic and acidic residues" evidence="5">
    <location>
        <begin position="261"/>
        <end position="306"/>
    </location>
</feature>
<evidence type="ECO:0000256" key="4">
    <source>
        <dbReference type="RuleBase" id="RU003887"/>
    </source>
</evidence>
<proteinExistence type="inferred from homology"/>
<dbReference type="InterPro" id="IPR020103">
    <property type="entry name" value="PsdUridine_synth_cat_dom_sf"/>
</dbReference>
<evidence type="ECO:0000256" key="1">
    <source>
        <dbReference type="ARBA" id="ARBA00008348"/>
    </source>
</evidence>
<comment type="caution">
    <text evidence="7">The sequence shown here is derived from an EMBL/GenBank/DDBJ whole genome shotgun (WGS) entry which is preliminary data.</text>
</comment>
<dbReference type="InterPro" id="IPR002942">
    <property type="entry name" value="S4_RNA-bd"/>
</dbReference>
<keyword evidence="8" id="KW-1185">Reference proteome</keyword>
<dbReference type="GO" id="GO:0003723">
    <property type="term" value="F:RNA binding"/>
    <property type="evidence" value="ECO:0007669"/>
    <property type="project" value="UniProtKB-KW"/>
</dbReference>
<dbReference type="AlphaFoldDB" id="A0A401U7X8"/>
<feature type="region of interest" description="Disordered" evidence="5">
    <location>
        <begin position="1"/>
        <end position="333"/>
    </location>
</feature>
<evidence type="ECO:0000259" key="6">
    <source>
        <dbReference type="SMART" id="SM00363"/>
    </source>
</evidence>
<evidence type="ECO:0000313" key="7">
    <source>
        <dbReference type="EMBL" id="GCC50993.1"/>
    </source>
</evidence>
<dbReference type="Gene3D" id="3.30.70.1560">
    <property type="entry name" value="Alpha-L RNA-binding motif"/>
    <property type="match status" value="1"/>
</dbReference>
<protein>
    <recommendedName>
        <fullName evidence="4">Pseudouridine synthase</fullName>
        <ecNumber evidence="4">5.4.99.-</ecNumber>
    </recommendedName>
</protein>
<evidence type="ECO:0000313" key="8">
    <source>
        <dbReference type="Proteomes" id="UP000288227"/>
    </source>
</evidence>
<dbReference type="SUPFAM" id="SSF55174">
    <property type="entry name" value="Alpha-L RNA-binding motif"/>
    <property type="match status" value="1"/>
</dbReference>
<dbReference type="OrthoDB" id="1012272at2"/>
<reference evidence="7 8" key="1">
    <citation type="submission" date="2018-11" db="EMBL/GenBank/DDBJ databases">
        <title>Chryseotalea sanarue gen. nov., sp., nov., a member of the family Cytophagaceae, isolated from a brackish lake in Hamamatsu Japan.</title>
        <authorList>
            <person name="Maejima Y."/>
            <person name="Iino T."/>
            <person name="Muraguchi Y."/>
            <person name="Fukuda K."/>
            <person name="Ohkuma M."/>
            <person name="Moriuchi R."/>
            <person name="Dohra H."/>
            <person name="Kimbara K."/>
            <person name="Shintani M."/>
        </authorList>
    </citation>
    <scope>NUCLEOTIDE SEQUENCE [LARGE SCALE GENOMIC DNA]</scope>
    <source>
        <strain evidence="7 8">Ys</strain>
    </source>
</reference>
<dbReference type="Gene3D" id="3.30.70.580">
    <property type="entry name" value="Pseudouridine synthase I, catalytic domain, N-terminal subdomain"/>
    <property type="match status" value="1"/>
</dbReference>